<name>A0A194VJG7_CYTMA</name>
<evidence type="ECO:0000259" key="2">
    <source>
        <dbReference type="Pfam" id="PF20516"/>
    </source>
</evidence>
<reference evidence="3" key="1">
    <citation type="submission" date="2014-12" db="EMBL/GenBank/DDBJ databases">
        <title>Genome Sequence of Valsa Canker Pathogens Uncovers a Specific Adaption of Colonization on Woody Bark.</title>
        <authorList>
            <person name="Yin Z."/>
            <person name="Liu H."/>
            <person name="Gao X."/>
            <person name="Li Z."/>
            <person name="Song N."/>
            <person name="Ke X."/>
            <person name="Dai Q."/>
            <person name="Wu Y."/>
            <person name="Sun Y."/>
            <person name="Xu J.-R."/>
            <person name="Kang Z.K."/>
            <person name="Wang L."/>
            <person name="Huang L."/>
        </authorList>
    </citation>
    <scope>NUCLEOTIDE SEQUENCE [LARGE SCALE GENOMIC DNA]</scope>
    <source>
        <strain evidence="3">03-8</strain>
    </source>
</reference>
<evidence type="ECO:0000256" key="1">
    <source>
        <dbReference type="SAM" id="MobiDB-lite"/>
    </source>
</evidence>
<feature type="region of interest" description="Disordered" evidence="1">
    <location>
        <begin position="340"/>
        <end position="359"/>
    </location>
</feature>
<dbReference type="Proteomes" id="UP000078559">
    <property type="component" value="Unassembled WGS sequence"/>
</dbReference>
<gene>
    <name evidence="3" type="ORF">VM1G_10813</name>
</gene>
<feature type="domain" description="PD-(D/E)XK nuclease-like" evidence="2">
    <location>
        <begin position="277"/>
        <end position="573"/>
    </location>
</feature>
<feature type="region of interest" description="Disordered" evidence="1">
    <location>
        <begin position="75"/>
        <end position="210"/>
    </location>
</feature>
<evidence type="ECO:0000313" key="3">
    <source>
        <dbReference type="EMBL" id="KUI64025.1"/>
    </source>
</evidence>
<dbReference type="AlphaFoldDB" id="A0A194VJG7"/>
<feature type="region of interest" description="Disordered" evidence="1">
    <location>
        <begin position="484"/>
        <end position="507"/>
    </location>
</feature>
<evidence type="ECO:0000313" key="4">
    <source>
        <dbReference type="Proteomes" id="UP000078559"/>
    </source>
</evidence>
<dbReference type="InterPro" id="IPR046797">
    <property type="entry name" value="PDDEXK_12"/>
</dbReference>
<dbReference type="Pfam" id="PF20516">
    <property type="entry name" value="PDDEXK_12"/>
    <property type="match status" value="1"/>
</dbReference>
<proteinExistence type="predicted"/>
<feature type="compositionally biased region" description="Polar residues" evidence="1">
    <location>
        <begin position="82"/>
        <end position="100"/>
    </location>
</feature>
<protein>
    <recommendedName>
        <fullName evidence="2">PD-(D/E)XK nuclease-like domain-containing protein</fullName>
    </recommendedName>
</protein>
<feature type="compositionally biased region" description="Pro residues" evidence="1">
    <location>
        <begin position="113"/>
        <end position="126"/>
    </location>
</feature>
<feature type="compositionally biased region" description="Acidic residues" evidence="1">
    <location>
        <begin position="490"/>
        <end position="504"/>
    </location>
</feature>
<sequence length="575" mass="62562">MILDPNPESLFHAQPQTRTQVRIVDWLSDLPLPSPPRPSLYPGALVEVNSDKKRKRPHDLGPLGSDVQRQYQHFLLPPTSPPASQTHFHSQASTPPSTSPLLHGSIMTGTHPSPSPPPPQSLPPPRVSKRRRMPAGQALAVSSFQDSDDELNIPQPVFTGGAAPNKDGMENNIDNTDLTPRPSRSRSWREADCQSRTTTTTTTSGASSPRKRLHALRIDAGGLEVRPLTTTARHMPPPLKKLNGDMELAGSGYGVVDPTVFRVPGQKLPSASVLPSWAFAPDPVVRVRLGPTPSLDQVRAIVSDAAHAQHLGYLESGWNCTVHAPLLKLALDIGCLDAEDDDDDDDQPQQQQQHKGLALGYDSSTSRITPLGVDFMPCTTAKIIKEYIPTPAPAKMVDFAMVLGMANLSPRDKRRIEQLCAGVPLASINHTDFAPLMSNPIAVSIETKKPGKSGGDNDAQLQVGVWQASQWRQLQDLVRRAAALRPHDDGENDNDNDEDEDDSAWPESAMSSLPLLPAVIVSGHDWSFAASTREGPKTILWSDTCFGTTRTVRGVYSIIIGLQRLAEWVRAVFLP</sequence>
<keyword evidence="4" id="KW-1185">Reference proteome</keyword>
<dbReference type="EMBL" id="KN796118">
    <property type="protein sequence ID" value="KUI64025.1"/>
    <property type="molecule type" value="Genomic_DNA"/>
</dbReference>
<dbReference type="OrthoDB" id="4161186at2759"/>
<organism evidence="3 4">
    <name type="scientific">Cytospora mali</name>
    <name type="common">Apple Valsa canker fungus</name>
    <name type="synonym">Valsa mali</name>
    <dbReference type="NCBI Taxonomy" id="578113"/>
    <lineage>
        <taxon>Eukaryota</taxon>
        <taxon>Fungi</taxon>
        <taxon>Dikarya</taxon>
        <taxon>Ascomycota</taxon>
        <taxon>Pezizomycotina</taxon>
        <taxon>Sordariomycetes</taxon>
        <taxon>Sordariomycetidae</taxon>
        <taxon>Diaporthales</taxon>
        <taxon>Cytosporaceae</taxon>
        <taxon>Cytospora</taxon>
    </lineage>
</organism>
<accession>A0A194VJG7</accession>